<dbReference type="SUPFAM" id="SSF55729">
    <property type="entry name" value="Acyl-CoA N-acyltransferases (Nat)"/>
    <property type="match status" value="1"/>
</dbReference>
<organism evidence="2 3">
    <name type="scientific">Nocardia salmonicida</name>
    <dbReference type="NCBI Taxonomy" id="53431"/>
    <lineage>
        <taxon>Bacteria</taxon>
        <taxon>Bacillati</taxon>
        <taxon>Actinomycetota</taxon>
        <taxon>Actinomycetes</taxon>
        <taxon>Mycobacteriales</taxon>
        <taxon>Nocardiaceae</taxon>
        <taxon>Nocardia</taxon>
    </lineage>
</organism>
<accession>A0ABZ1N8L5</accession>
<dbReference type="RefSeq" id="WP_328657015.1">
    <property type="nucleotide sequence ID" value="NZ_CP108014.1"/>
</dbReference>
<evidence type="ECO:0000313" key="3">
    <source>
        <dbReference type="Proteomes" id="UP001621418"/>
    </source>
</evidence>
<dbReference type="PROSITE" id="PS51186">
    <property type="entry name" value="GNAT"/>
    <property type="match status" value="1"/>
</dbReference>
<dbReference type="EMBL" id="CP109527">
    <property type="protein sequence ID" value="WTY36116.1"/>
    <property type="molecule type" value="Genomic_DNA"/>
</dbReference>
<dbReference type="Pfam" id="PF13302">
    <property type="entry name" value="Acetyltransf_3"/>
    <property type="match status" value="1"/>
</dbReference>
<dbReference type="Gene3D" id="3.40.630.30">
    <property type="match status" value="1"/>
</dbReference>
<dbReference type="Proteomes" id="UP001621418">
    <property type="component" value="Chromosome"/>
</dbReference>
<evidence type="ECO:0000259" key="1">
    <source>
        <dbReference type="PROSITE" id="PS51186"/>
    </source>
</evidence>
<protein>
    <submittedName>
        <fullName evidence="2">GNAT family N-acetyltransferase</fullName>
    </submittedName>
</protein>
<dbReference type="InterPro" id="IPR016181">
    <property type="entry name" value="Acyl_CoA_acyltransferase"/>
</dbReference>
<keyword evidence="3" id="KW-1185">Reference proteome</keyword>
<proteinExistence type="predicted"/>
<name>A0ABZ1N8L5_9NOCA</name>
<gene>
    <name evidence="2" type="ORF">OG308_33615</name>
</gene>
<feature type="domain" description="N-acetyltransferase" evidence="1">
    <location>
        <begin position="59"/>
        <end position="230"/>
    </location>
</feature>
<dbReference type="InterPro" id="IPR000182">
    <property type="entry name" value="GNAT_dom"/>
</dbReference>
<evidence type="ECO:0000313" key="2">
    <source>
        <dbReference type="EMBL" id="WTY36116.1"/>
    </source>
</evidence>
<dbReference type="PANTHER" id="PTHR43792:SF16">
    <property type="entry name" value="N-ACETYLTRANSFERASE DOMAIN-CONTAINING PROTEIN"/>
    <property type="match status" value="1"/>
</dbReference>
<dbReference type="InterPro" id="IPR051531">
    <property type="entry name" value="N-acetyltransferase"/>
</dbReference>
<sequence>MATAVLATEDATAPVVPTVTMSPLIVQALLYLAQNSWTAPYPETDDRPMPQAELRCHRITLVPLIEEHLDYEIELDSDPDVMRYLGNGTARSRPEIEDAHRRRLTAATLIPGIGYWIGLVEDYFVGWWVLAAPERPDQGTIEGQAELGYRLLPRYWRQGLAGEGARELLRHGFEDLGLTRIFAETMSVNTASRTTMTSIGMEYVRTFHLQFEQPIPGTEHGEVEYAITTDQWRTNQPR</sequence>
<dbReference type="GeneID" id="91379112"/>
<reference evidence="2 3" key="1">
    <citation type="submission" date="2022-10" db="EMBL/GenBank/DDBJ databases">
        <title>The complete genomes of actinobacterial strains from the NBC collection.</title>
        <authorList>
            <person name="Joergensen T.S."/>
            <person name="Alvarez Arevalo M."/>
            <person name="Sterndorff E.B."/>
            <person name="Faurdal D."/>
            <person name="Vuksanovic O."/>
            <person name="Mourched A.-S."/>
            <person name="Charusanti P."/>
            <person name="Shaw S."/>
            <person name="Blin K."/>
            <person name="Weber T."/>
        </authorList>
    </citation>
    <scope>NUCLEOTIDE SEQUENCE [LARGE SCALE GENOMIC DNA]</scope>
    <source>
        <strain evidence="2 3">NBC_01413</strain>
    </source>
</reference>
<dbReference type="PANTHER" id="PTHR43792">
    <property type="entry name" value="GNAT FAMILY, PUTATIVE (AFU_ORTHOLOGUE AFUA_3G00765)-RELATED-RELATED"/>
    <property type="match status" value="1"/>
</dbReference>